<dbReference type="PROSITE" id="PS50043">
    <property type="entry name" value="HTH_LUXR_2"/>
    <property type="match status" value="1"/>
</dbReference>
<name>A0A9X2KCW7_9ACTN</name>
<dbReference type="PROSITE" id="PS00622">
    <property type="entry name" value="HTH_LUXR_1"/>
    <property type="match status" value="1"/>
</dbReference>
<dbReference type="EMBL" id="JAMZEB010000002">
    <property type="protein sequence ID" value="MCP2365486.1"/>
    <property type="molecule type" value="Genomic_DNA"/>
</dbReference>
<dbReference type="AlphaFoldDB" id="A0A9X2KCW7"/>
<feature type="coiled-coil region" evidence="3">
    <location>
        <begin position="706"/>
        <end position="733"/>
    </location>
</feature>
<dbReference type="GO" id="GO:0003677">
    <property type="term" value="F:DNA binding"/>
    <property type="evidence" value="ECO:0007669"/>
    <property type="project" value="UniProtKB-KW"/>
</dbReference>
<keyword evidence="3" id="KW-0175">Coiled coil</keyword>
<organism evidence="6 7">
    <name type="scientific">Nonomuraea thailandensis</name>
    <dbReference type="NCBI Taxonomy" id="1188745"/>
    <lineage>
        <taxon>Bacteria</taxon>
        <taxon>Bacillati</taxon>
        <taxon>Actinomycetota</taxon>
        <taxon>Actinomycetes</taxon>
        <taxon>Streptosporangiales</taxon>
        <taxon>Streptosporangiaceae</taxon>
        <taxon>Nonomuraea</taxon>
    </lineage>
</organism>
<feature type="compositionally biased region" description="Low complexity" evidence="4">
    <location>
        <begin position="116"/>
        <end position="126"/>
    </location>
</feature>
<keyword evidence="1" id="KW-0547">Nucleotide-binding</keyword>
<dbReference type="Pfam" id="PF13191">
    <property type="entry name" value="AAA_16"/>
    <property type="match status" value="1"/>
</dbReference>
<dbReference type="PRINTS" id="PR00038">
    <property type="entry name" value="HTHLUXR"/>
</dbReference>
<reference evidence="6" key="1">
    <citation type="submission" date="2022-06" db="EMBL/GenBank/DDBJ databases">
        <title>Sequencing the genomes of 1000 actinobacteria strains.</title>
        <authorList>
            <person name="Klenk H.-P."/>
        </authorList>
    </citation>
    <scope>NUCLEOTIDE SEQUENCE</scope>
    <source>
        <strain evidence="6">DSM 46694</strain>
    </source>
</reference>
<dbReference type="SUPFAM" id="SSF52540">
    <property type="entry name" value="P-loop containing nucleoside triphosphate hydrolases"/>
    <property type="match status" value="1"/>
</dbReference>
<comment type="caution">
    <text evidence="6">The sequence shown here is derived from an EMBL/GenBank/DDBJ whole genome shotgun (WGS) entry which is preliminary data.</text>
</comment>
<dbReference type="PANTHER" id="PTHR16305:SF35">
    <property type="entry name" value="TRANSCRIPTIONAL ACTIVATOR DOMAIN"/>
    <property type="match status" value="1"/>
</dbReference>
<evidence type="ECO:0000256" key="1">
    <source>
        <dbReference type="ARBA" id="ARBA00022741"/>
    </source>
</evidence>
<dbReference type="PANTHER" id="PTHR16305">
    <property type="entry name" value="TESTICULAR SOLUBLE ADENYLYL CYCLASE"/>
    <property type="match status" value="1"/>
</dbReference>
<dbReference type="InterPro" id="IPR000792">
    <property type="entry name" value="Tscrpt_reg_LuxR_C"/>
</dbReference>
<dbReference type="Proteomes" id="UP001139648">
    <property type="component" value="Unassembled WGS sequence"/>
</dbReference>
<dbReference type="CDD" id="cd06170">
    <property type="entry name" value="LuxR_C_like"/>
    <property type="match status" value="1"/>
</dbReference>
<dbReference type="GO" id="GO:0004016">
    <property type="term" value="F:adenylate cyclase activity"/>
    <property type="evidence" value="ECO:0007669"/>
    <property type="project" value="TreeGrafter"/>
</dbReference>
<keyword evidence="6" id="KW-0238">DNA-binding</keyword>
<feature type="domain" description="HTH luxR-type" evidence="5">
    <location>
        <begin position="916"/>
        <end position="981"/>
    </location>
</feature>
<dbReference type="InterPro" id="IPR036388">
    <property type="entry name" value="WH-like_DNA-bd_sf"/>
</dbReference>
<evidence type="ECO:0000256" key="4">
    <source>
        <dbReference type="SAM" id="MobiDB-lite"/>
    </source>
</evidence>
<dbReference type="InterPro" id="IPR016032">
    <property type="entry name" value="Sig_transdc_resp-reg_C-effctor"/>
</dbReference>
<dbReference type="Gene3D" id="1.25.40.10">
    <property type="entry name" value="Tetratricopeptide repeat domain"/>
    <property type="match status" value="1"/>
</dbReference>
<feature type="compositionally biased region" description="Gly residues" evidence="4">
    <location>
        <begin position="127"/>
        <end position="137"/>
    </location>
</feature>
<dbReference type="Gene3D" id="1.10.10.10">
    <property type="entry name" value="Winged helix-like DNA-binding domain superfamily/Winged helix DNA-binding domain"/>
    <property type="match status" value="1"/>
</dbReference>
<dbReference type="SUPFAM" id="SSF46894">
    <property type="entry name" value="C-terminal effector domain of the bipartite response regulators"/>
    <property type="match status" value="1"/>
</dbReference>
<evidence type="ECO:0000313" key="7">
    <source>
        <dbReference type="Proteomes" id="UP001139648"/>
    </source>
</evidence>
<feature type="region of interest" description="Disordered" evidence="4">
    <location>
        <begin position="107"/>
        <end position="137"/>
    </location>
</feature>
<dbReference type="GO" id="GO:0005524">
    <property type="term" value="F:ATP binding"/>
    <property type="evidence" value="ECO:0007669"/>
    <property type="project" value="UniProtKB-KW"/>
</dbReference>
<dbReference type="InterPro" id="IPR011990">
    <property type="entry name" value="TPR-like_helical_dom_sf"/>
</dbReference>
<evidence type="ECO:0000259" key="5">
    <source>
        <dbReference type="PROSITE" id="PS50043"/>
    </source>
</evidence>
<gene>
    <name evidence="6" type="ORF">HD597_012506</name>
</gene>
<dbReference type="RefSeq" id="WP_253758808.1">
    <property type="nucleotide sequence ID" value="NZ_BAABKA010000055.1"/>
</dbReference>
<proteinExistence type="predicted"/>
<dbReference type="SMART" id="SM00421">
    <property type="entry name" value="HTH_LUXR"/>
    <property type="match status" value="1"/>
</dbReference>
<dbReference type="InterPro" id="IPR027417">
    <property type="entry name" value="P-loop_NTPase"/>
</dbReference>
<evidence type="ECO:0000256" key="3">
    <source>
        <dbReference type="SAM" id="Coils"/>
    </source>
</evidence>
<dbReference type="InterPro" id="IPR041664">
    <property type="entry name" value="AAA_16"/>
</dbReference>
<dbReference type="Pfam" id="PF00196">
    <property type="entry name" value="GerE"/>
    <property type="match status" value="1"/>
</dbReference>
<sequence length="984" mass="102295">MPLFGREAELRALTGLIDDVRDSGLRGLRGRGGVLVQGEAGIGKSALVAAAASVASAAGLRVLTTTGVAAERNLAYAGLHQLLYPVRAGMDALPARQRAALRGALGLDDPPGPGAQPGDVAGAVAEPGGGAGSGGGAGAVTGPGGGAGAGAHLGAAGAGVYLVGLATLTLLAELAAARPLLVVAEDAHWLDRASADVLAFVARRIESEPIVMVATLREGERSPLREAGLPAMTVGRLSGQAAAELLDATAPGLTPALRERILEQAAGNPLALTELPAATADQGGIGPPAPLGERLERAFTARVTTLPLPTRTALLVAALNESGSVAETLAATRLLLRSKPLTGIGPIAGTEPRTADIGPPRGSEAGLEVLAPAVEARLVEVGGGAVRFRHPLMRSAIPAAAALDECGRAHLALAETLCEHPDRRAWHRAAATAGPDEEVAAELDRAAAQARGRGAVAAAVAALEQAARLSEEREGKALRLLRAAELAVESGSRDTAERLVRAARELDLSPRRRATAAWLLSGFEDGVREDVSRVPELAGLAASIAGEGHAEPAVRILWGAAMRCFWSEPGQDARRLVLRVADGLPLPAGDPRMVAIAAYAAPFERGFTVIGGLRELAGAAGADPEVDRYLGSAALQVGAFDLAGRLSAVAAPGLRAQGRLGLLPRALAVQAWSLTRLGDLATAVPAAEEAARLAAETGQPFMYGLATAVQAEIAALRGENEQARALADEAERVALPAGARPVLATVQLARGLAAMSEGRFDDAFADLSRILDPTDPAYQLALRAYFLAELTEAALRAGRADAMRDVLRDLEPLAASTPSPALHIGLRYARAVLAPGEEAEELYAAALRADLSGWPAERARLHLAFGEWLRRRRRAVESRMHLRTAREAFDALGMAAWGERARLELRGAGESSPTRDPDAWDRLTPHELSIARLAAEGLTNREIGQRLYLSHRTVGTHLHRIFPKLGVSSRADLGRMLKTYRPDE</sequence>
<protein>
    <submittedName>
        <fullName evidence="6">DNA-binding CsgD family transcriptional regulator</fullName>
    </submittedName>
</protein>
<dbReference type="SUPFAM" id="SSF48452">
    <property type="entry name" value="TPR-like"/>
    <property type="match status" value="1"/>
</dbReference>
<dbReference type="GO" id="GO:0005737">
    <property type="term" value="C:cytoplasm"/>
    <property type="evidence" value="ECO:0007669"/>
    <property type="project" value="TreeGrafter"/>
</dbReference>
<keyword evidence="2" id="KW-0067">ATP-binding</keyword>
<accession>A0A9X2KCW7</accession>
<dbReference type="GO" id="GO:0006355">
    <property type="term" value="P:regulation of DNA-templated transcription"/>
    <property type="evidence" value="ECO:0007669"/>
    <property type="project" value="InterPro"/>
</dbReference>
<evidence type="ECO:0000256" key="2">
    <source>
        <dbReference type="ARBA" id="ARBA00022840"/>
    </source>
</evidence>
<evidence type="ECO:0000313" key="6">
    <source>
        <dbReference type="EMBL" id="MCP2365486.1"/>
    </source>
</evidence>
<keyword evidence="7" id="KW-1185">Reference proteome</keyword>